<evidence type="ECO:0008006" key="4">
    <source>
        <dbReference type="Google" id="ProtNLM"/>
    </source>
</evidence>
<dbReference type="InterPro" id="IPR010255">
    <property type="entry name" value="Haem_peroxidase_sf"/>
</dbReference>
<dbReference type="PRINTS" id="PR00457">
    <property type="entry name" value="ANPEROXIDASE"/>
</dbReference>
<evidence type="ECO:0000313" key="2">
    <source>
        <dbReference type="EMBL" id="CAH2987737.1"/>
    </source>
</evidence>
<gene>
    <name evidence="2" type="ORF">CHILSU_LOCUS7301</name>
</gene>
<reference evidence="2" key="1">
    <citation type="submission" date="2021-12" db="EMBL/GenBank/DDBJ databases">
        <authorList>
            <person name="King R."/>
        </authorList>
    </citation>
    <scope>NUCLEOTIDE SEQUENCE</scope>
</reference>
<organism evidence="2 3">
    <name type="scientific">Chilo suppressalis</name>
    <name type="common">Asiatic rice borer moth</name>
    <dbReference type="NCBI Taxonomy" id="168631"/>
    <lineage>
        <taxon>Eukaryota</taxon>
        <taxon>Metazoa</taxon>
        <taxon>Ecdysozoa</taxon>
        <taxon>Arthropoda</taxon>
        <taxon>Hexapoda</taxon>
        <taxon>Insecta</taxon>
        <taxon>Pterygota</taxon>
        <taxon>Neoptera</taxon>
        <taxon>Endopterygota</taxon>
        <taxon>Lepidoptera</taxon>
        <taxon>Glossata</taxon>
        <taxon>Ditrysia</taxon>
        <taxon>Pyraloidea</taxon>
        <taxon>Crambidae</taxon>
        <taxon>Crambinae</taxon>
        <taxon>Chilo</taxon>
    </lineage>
</organism>
<dbReference type="InterPro" id="IPR037120">
    <property type="entry name" value="Haem_peroxidase_sf_animal"/>
</dbReference>
<dbReference type="Gene3D" id="1.10.640.10">
    <property type="entry name" value="Haem peroxidase domain superfamily, animal type"/>
    <property type="match status" value="1"/>
</dbReference>
<dbReference type="PANTHER" id="PTHR11475">
    <property type="entry name" value="OXIDASE/PEROXIDASE"/>
    <property type="match status" value="1"/>
</dbReference>
<keyword evidence="3" id="KW-1185">Reference proteome</keyword>
<dbReference type="PROSITE" id="PS50292">
    <property type="entry name" value="PEROXIDASE_3"/>
    <property type="match status" value="1"/>
</dbReference>
<keyword evidence="1" id="KW-0560">Oxidoreductase</keyword>
<protein>
    <recommendedName>
        <fullName evidence="4">Peroxidase</fullName>
    </recommendedName>
</protein>
<dbReference type="SUPFAM" id="SSF48113">
    <property type="entry name" value="Heme-dependent peroxidases"/>
    <property type="match status" value="1"/>
</dbReference>
<accession>A0ABN8L9T0</accession>
<dbReference type="PANTHER" id="PTHR11475:SF86">
    <property type="entry name" value="PEROXIDASE"/>
    <property type="match status" value="1"/>
</dbReference>
<keyword evidence="1" id="KW-0575">Peroxidase</keyword>
<dbReference type="Proteomes" id="UP001153292">
    <property type="component" value="Chromosome 27"/>
</dbReference>
<dbReference type="EMBL" id="OU963920">
    <property type="protein sequence ID" value="CAH2987737.1"/>
    <property type="molecule type" value="Genomic_DNA"/>
</dbReference>
<dbReference type="InterPro" id="IPR019791">
    <property type="entry name" value="Haem_peroxidase_animal"/>
</dbReference>
<dbReference type="Pfam" id="PF03098">
    <property type="entry name" value="An_peroxidase"/>
    <property type="match status" value="1"/>
</dbReference>
<name>A0ABN8L9T0_CHISP</name>
<proteinExistence type="predicted"/>
<evidence type="ECO:0000256" key="1">
    <source>
        <dbReference type="ARBA" id="ARBA00022559"/>
    </source>
</evidence>
<sequence>MPIRIPDDDVHLRRSNVRCMNLTRQITYQRLGCVPDTIPPARMSLTTPMIDLSIVYGAEEATMNSGRERWGGRLIAEKLKGKDWPRGDGTICLQNNLNETRCHNSPSMFVNSLLSTNLFNLWFMRQHNYMAEKLAKLNPCWDDDKLFAVTRDINIAIWQHIMYYDLMPNVVDYNFLVKNGVLFPGHGHVDDYDPSLEPRVSIEYTDFSRWFHILQEGRLNLYDNNGKLLRTLPTVEMTLHTGALPNNNTLEGITQGTFRQPCASTNKVTDPEMGERAVGRLQTAFDVVAVDIMKARDNGLPSYNRYRELCKLPVAHDFEDFYKWLPKDQAEAIQMLYEDVDDVEVMAGLLAERPMGAGVVGPTHACIIADQMLRWRRADRFWYEHSAHPAALTPEQLQEIRKMTIAKVMCDHGDSVVAIQPNPYQLPRPGNEIIPCSDYPEMNMAAWLDHSCAHKRGK</sequence>
<evidence type="ECO:0000313" key="3">
    <source>
        <dbReference type="Proteomes" id="UP001153292"/>
    </source>
</evidence>